<organism evidence="5 6">
    <name type="scientific">Pan troglodytes</name>
    <name type="common">Chimpanzee</name>
    <dbReference type="NCBI Taxonomy" id="9598"/>
    <lineage>
        <taxon>Eukaryota</taxon>
        <taxon>Metazoa</taxon>
        <taxon>Chordata</taxon>
        <taxon>Craniata</taxon>
        <taxon>Vertebrata</taxon>
        <taxon>Euteleostomi</taxon>
        <taxon>Mammalia</taxon>
        <taxon>Eutheria</taxon>
        <taxon>Euarchontoglires</taxon>
        <taxon>Primates</taxon>
        <taxon>Haplorrhini</taxon>
        <taxon>Catarrhini</taxon>
        <taxon>Hominidae</taxon>
        <taxon>Pan</taxon>
    </lineage>
</organism>
<evidence type="ECO:0000313" key="5">
    <source>
        <dbReference type="EMBL" id="PNI85131.1"/>
    </source>
</evidence>
<dbReference type="Proteomes" id="UP000236370">
    <property type="component" value="Unassembled WGS sequence"/>
</dbReference>
<protein>
    <submittedName>
        <fullName evidence="5">MATN2 isoform 18</fullName>
    </submittedName>
</protein>
<proteinExistence type="predicted"/>
<dbReference type="GO" id="GO:0005576">
    <property type="term" value="C:extracellular region"/>
    <property type="evidence" value="ECO:0007669"/>
    <property type="project" value="UniProtKB-SubCell"/>
</dbReference>
<dbReference type="Pfam" id="PF10393">
    <property type="entry name" value="Matrilin_ccoil"/>
    <property type="match status" value="1"/>
</dbReference>
<accession>A0A2J8PM86</accession>
<name>A0A2J8PM86_PANTR</name>
<dbReference type="FunFam" id="1.20.5.30:FF:000008">
    <property type="match status" value="1"/>
</dbReference>
<feature type="domain" description="Matrilin coiled-coil trimerisation" evidence="4">
    <location>
        <begin position="70"/>
        <end position="118"/>
    </location>
</feature>
<dbReference type="EMBL" id="NBAG03000213">
    <property type="protein sequence ID" value="PNI85131.1"/>
    <property type="molecule type" value="Genomic_DNA"/>
</dbReference>
<dbReference type="InterPro" id="IPR036337">
    <property type="entry name" value="Matrilin_CC_sf"/>
</dbReference>
<sequence length="131" mass="15221">EDSDGRQDSPAGELPKRVQQPTESEPVTINIQDLLSCSNFAVQHRYLFEEDNLLRSTQKLSHSTKPSGSPLEEKHDQCKCENLIMFQNLANEEVRKLTQRYILFLYYASVWNAKNIIKTSHTLCRFYQLKS</sequence>
<dbReference type="AlphaFoldDB" id="A0A2J8PM86"/>
<keyword evidence="2" id="KW-0964">Secreted</keyword>
<evidence type="ECO:0000259" key="4">
    <source>
        <dbReference type="SMART" id="SM01279"/>
    </source>
</evidence>
<feature type="region of interest" description="Disordered" evidence="3">
    <location>
        <begin position="1"/>
        <end position="25"/>
    </location>
</feature>
<comment type="subcellular location">
    <subcellularLocation>
        <location evidence="1">Secreted</location>
    </subcellularLocation>
</comment>
<evidence type="ECO:0000256" key="1">
    <source>
        <dbReference type="ARBA" id="ARBA00004613"/>
    </source>
</evidence>
<evidence type="ECO:0000256" key="2">
    <source>
        <dbReference type="ARBA" id="ARBA00022525"/>
    </source>
</evidence>
<dbReference type="Gene3D" id="1.20.5.30">
    <property type="match status" value="1"/>
</dbReference>
<evidence type="ECO:0000256" key="3">
    <source>
        <dbReference type="SAM" id="MobiDB-lite"/>
    </source>
</evidence>
<feature type="non-terminal residue" evidence="5">
    <location>
        <position position="1"/>
    </location>
</feature>
<feature type="non-terminal residue" evidence="5">
    <location>
        <position position="131"/>
    </location>
</feature>
<evidence type="ECO:0000313" key="6">
    <source>
        <dbReference type="Proteomes" id="UP000236370"/>
    </source>
</evidence>
<reference evidence="5 6" key="1">
    <citation type="submission" date="2017-12" db="EMBL/GenBank/DDBJ databases">
        <title>High-resolution comparative analysis of great ape genomes.</title>
        <authorList>
            <person name="Pollen A."/>
            <person name="Hastie A."/>
            <person name="Hormozdiari F."/>
            <person name="Dougherty M."/>
            <person name="Liu R."/>
            <person name="Chaisson M."/>
            <person name="Hoppe E."/>
            <person name="Hill C."/>
            <person name="Pang A."/>
            <person name="Hillier L."/>
            <person name="Baker C."/>
            <person name="Armstrong J."/>
            <person name="Shendure J."/>
            <person name="Paten B."/>
            <person name="Wilson R."/>
            <person name="Chao H."/>
            <person name="Schneider V."/>
            <person name="Ventura M."/>
            <person name="Kronenberg Z."/>
            <person name="Murali S."/>
            <person name="Gordon D."/>
            <person name="Cantsilieris S."/>
            <person name="Munson K."/>
            <person name="Nelson B."/>
            <person name="Raja A."/>
            <person name="Underwood J."/>
            <person name="Diekhans M."/>
            <person name="Fiddes I."/>
            <person name="Haussler D."/>
            <person name="Eichler E."/>
        </authorList>
    </citation>
    <scope>NUCLEOTIDE SEQUENCE [LARGE SCALE GENOMIC DNA]</scope>
    <source>
        <strain evidence="5">Yerkes chimp pedigree #C0471</strain>
    </source>
</reference>
<gene>
    <name evidence="5" type="ORF">CK820_G0001917</name>
</gene>
<comment type="caution">
    <text evidence="5">The sequence shown here is derived from an EMBL/GenBank/DDBJ whole genome shotgun (WGS) entry which is preliminary data.</text>
</comment>
<dbReference type="InterPro" id="IPR019466">
    <property type="entry name" value="Matrilin_CC_trimer"/>
</dbReference>
<dbReference type="SMART" id="SM01279">
    <property type="entry name" value="Matrilin_ccoil"/>
    <property type="match status" value="1"/>
</dbReference>